<evidence type="ECO:0000313" key="3">
    <source>
        <dbReference type="Proteomes" id="UP001301140"/>
    </source>
</evidence>
<comment type="caution">
    <text evidence="2">The sequence shown here is derived from an EMBL/GenBank/DDBJ whole genome shotgun (WGS) entry which is preliminary data.</text>
</comment>
<feature type="region of interest" description="Disordered" evidence="1">
    <location>
        <begin position="1"/>
        <end position="49"/>
    </location>
</feature>
<gene>
    <name evidence="2" type="ORF">PZ740_11350</name>
</gene>
<dbReference type="Proteomes" id="UP001301140">
    <property type="component" value="Unassembled WGS sequence"/>
</dbReference>
<name>A0AAP4D5L5_9PROT</name>
<proteinExistence type="predicted"/>
<dbReference type="AlphaFoldDB" id="A0AAP4D5L5"/>
<organism evidence="2 3">
    <name type="scientific">Marinimicrococcus flavescens</name>
    <dbReference type="NCBI Taxonomy" id="3031815"/>
    <lineage>
        <taxon>Bacteria</taxon>
        <taxon>Pseudomonadati</taxon>
        <taxon>Pseudomonadota</taxon>
        <taxon>Alphaproteobacteria</taxon>
        <taxon>Geminicoccales</taxon>
        <taxon>Geminicoccaceae</taxon>
        <taxon>Marinimicrococcus</taxon>
    </lineage>
</organism>
<reference evidence="2 3" key="1">
    <citation type="submission" date="2023-03" db="EMBL/GenBank/DDBJ databases">
        <title>YIM 152171 draft genome.</title>
        <authorList>
            <person name="Yang Z."/>
        </authorList>
    </citation>
    <scope>NUCLEOTIDE SEQUENCE [LARGE SCALE GENOMIC DNA]</scope>
    <source>
        <strain evidence="2 3">YIM 152171</strain>
    </source>
</reference>
<keyword evidence="3" id="KW-1185">Reference proteome</keyword>
<evidence type="ECO:0000256" key="1">
    <source>
        <dbReference type="SAM" id="MobiDB-lite"/>
    </source>
</evidence>
<evidence type="ECO:0000313" key="2">
    <source>
        <dbReference type="EMBL" id="MDF1586973.1"/>
    </source>
</evidence>
<dbReference type="EMBL" id="JARGEQ010000102">
    <property type="protein sequence ID" value="MDF1586973.1"/>
    <property type="molecule type" value="Genomic_DNA"/>
</dbReference>
<accession>A0AAP4D5L5</accession>
<dbReference type="RefSeq" id="WP_327789393.1">
    <property type="nucleotide sequence ID" value="NZ_JARGEQ010000102.1"/>
</dbReference>
<protein>
    <submittedName>
        <fullName evidence="2">Uncharacterized protein</fullName>
    </submittedName>
</protein>
<sequence length="73" mass="7905">MAGKMGRYAVQRGQLEPAARRSGMTPAARRGRPARQPSDAAEIAARQKAQDRKAIERAENEGMILRCVDALAA</sequence>